<dbReference type="InterPro" id="IPR051282">
    <property type="entry name" value="Arf-GAP_GTPase_ANK_PH"/>
</dbReference>
<evidence type="ECO:0000259" key="3">
    <source>
        <dbReference type="PROSITE" id="PS50003"/>
    </source>
</evidence>
<feature type="domain" description="PH" evidence="3">
    <location>
        <begin position="35"/>
        <end position="68"/>
    </location>
</feature>
<proteinExistence type="predicted"/>
<sequence length="154" mass="17349">MARKMLSLVACNQIDKGQTEEKTLDGEKVGCGRVIPIKQGYLYKKSHGLNKDWKKKYVTLLDDGRLTYHPSLHDYMEDVRCKEIPLGNVTVKVPGIPNGDLNKLQVNNNSNIGSKIETPNVKKRHRRAKSGGIKDSGQGDGKFLFPYLIIFKHN</sequence>
<protein>
    <submittedName>
        <fullName evidence="4">CEG1A-like protein</fullName>
    </submittedName>
</protein>
<dbReference type="PROSITE" id="PS50003">
    <property type="entry name" value="PH_DOMAIN"/>
    <property type="match status" value="1"/>
</dbReference>
<dbReference type="PANTHER" id="PTHR45819:SF5">
    <property type="entry name" value="CENTAURIN-GAMMA-1A"/>
    <property type="match status" value="1"/>
</dbReference>
<dbReference type="PANTHER" id="PTHR45819">
    <property type="entry name" value="CENTAURIN-GAMMA-1A"/>
    <property type="match status" value="1"/>
</dbReference>
<dbReference type="SUPFAM" id="SSF50729">
    <property type="entry name" value="PH domain-like"/>
    <property type="match status" value="1"/>
</dbReference>
<dbReference type="Pfam" id="PF00169">
    <property type="entry name" value="PH"/>
    <property type="match status" value="1"/>
</dbReference>
<keyword evidence="1" id="KW-0479">Metal-binding</keyword>
<organism evidence="4 5">
    <name type="scientific">Mya arenaria</name>
    <name type="common">Soft-shell clam</name>
    <dbReference type="NCBI Taxonomy" id="6604"/>
    <lineage>
        <taxon>Eukaryota</taxon>
        <taxon>Metazoa</taxon>
        <taxon>Spiralia</taxon>
        <taxon>Lophotrochozoa</taxon>
        <taxon>Mollusca</taxon>
        <taxon>Bivalvia</taxon>
        <taxon>Autobranchia</taxon>
        <taxon>Heteroconchia</taxon>
        <taxon>Euheterodonta</taxon>
        <taxon>Imparidentia</taxon>
        <taxon>Neoheterodontei</taxon>
        <taxon>Myida</taxon>
        <taxon>Myoidea</taxon>
        <taxon>Myidae</taxon>
        <taxon>Mya</taxon>
    </lineage>
</organism>
<evidence type="ECO:0000256" key="1">
    <source>
        <dbReference type="ARBA" id="ARBA00022771"/>
    </source>
</evidence>
<evidence type="ECO:0000313" key="4">
    <source>
        <dbReference type="EMBL" id="WAR05689.1"/>
    </source>
</evidence>
<evidence type="ECO:0000256" key="2">
    <source>
        <dbReference type="ARBA" id="ARBA00023043"/>
    </source>
</evidence>
<name>A0ABY7EB97_MYAAR</name>
<reference evidence="4" key="1">
    <citation type="submission" date="2022-11" db="EMBL/GenBank/DDBJ databases">
        <title>Centuries of genome instability and evolution in soft-shell clam transmissible cancer (bioRxiv).</title>
        <authorList>
            <person name="Hart S.F.M."/>
            <person name="Yonemitsu M.A."/>
            <person name="Giersch R.M."/>
            <person name="Beal B.F."/>
            <person name="Arriagada G."/>
            <person name="Davis B.W."/>
            <person name="Ostrander E.A."/>
            <person name="Goff S.P."/>
            <person name="Metzger M.J."/>
        </authorList>
    </citation>
    <scope>NUCLEOTIDE SEQUENCE</scope>
    <source>
        <strain evidence="4">MELC-2E11</strain>
        <tissue evidence="4">Siphon/mantle</tissue>
    </source>
</reference>
<dbReference type="Proteomes" id="UP001164746">
    <property type="component" value="Chromosome 5"/>
</dbReference>
<keyword evidence="1" id="KW-0863">Zinc-finger</keyword>
<evidence type="ECO:0000313" key="5">
    <source>
        <dbReference type="Proteomes" id="UP001164746"/>
    </source>
</evidence>
<keyword evidence="5" id="KW-1185">Reference proteome</keyword>
<dbReference type="InterPro" id="IPR001849">
    <property type="entry name" value="PH_domain"/>
</dbReference>
<gene>
    <name evidence="4" type="ORF">MAR_021058</name>
</gene>
<dbReference type="Gene3D" id="2.30.29.30">
    <property type="entry name" value="Pleckstrin-homology domain (PH domain)/Phosphotyrosine-binding domain (PTB)"/>
    <property type="match status" value="1"/>
</dbReference>
<keyword evidence="1" id="KW-0862">Zinc</keyword>
<dbReference type="InterPro" id="IPR011993">
    <property type="entry name" value="PH-like_dom_sf"/>
</dbReference>
<accession>A0ABY7EB97</accession>
<dbReference type="EMBL" id="CP111016">
    <property type="protein sequence ID" value="WAR05689.1"/>
    <property type="molecule type" value="Genomic_DNA"/>
</dbReference>
<keyword evidence="2" id="KW-0040">ANK repeat</keyword>